<dbReference type="EMBL" id="FUFA01000005">
    <property type="protein sequence ID" value="SPM36144.1"/>
    <property type="molecule type" value="Genomic_DNA"/>
</dbReference>
<protein>
    <submittedName>
        <fullName evidence="2">ABC-type transporter Mla maintaining outer membrane lipid asymmetry, periplasmic component MlaD</fullName>
    </submittedName>
</protein>
<proteinExistence type="predicted"/>
<dbReference type="Proteomes" id="UP000240988">
    <property type="component" value="Unassembled WGS sequence"/>
</dbReference>
<dbReference type="InterPro" id="IPR005693">
    <property type="entry name" value="Mce"/>
</dbReference>
<gene>
    <name evidence="2" type="ORF">MRAB57_3983</name>
</gene>
<dbReference type="PANTHER" id="PTHR33371">
    <property type="entry name" value="INTERMEMBRANE PHOSPHOLIPID TRANSPORT SYSTEM BINDING PROTEIN MLAD-RELATED"/>
    <property type="match status" value="1"/>
</dbReference>
<accession>A0A2U3NXC9</accession>
<dbReference type="Pfam" id="PF02470">
    <property type="entry name" value="MlaD"/>
    <property type="match status" value="1"/>
</dbReference>
<dbReference type="AlphaFoldDB" id="A0A2U3NXC9"/>
<dbReference type="InterPro" id="IPR052336">
    <property type="entry name" value="MlaD_Phospholipid_Transporter"/>
</dbReference>
<evidence type="ECO:0000259" key="1">
    <source>
        <dbReference type="Pfam" id="PF02470"/>
    </source>
</evidence>
<dbReference type="STRING" id="1841860.GCA_900157375_03986"/>
<organism evidence="2 3">
    <name type="scientific">Mycobacterium rhizamassiliense</name>
    <dbReference type="NCBI Taxonomy" id="1841860"/>
    <lineage>
        <taxon>Bacteria</taxon>
        <taxon>Bacillati</taxon>
        <taxon>Actinomycetota</taxon>
        <taxon>Actinomycetes</taxon>
        <taxon>Mycobacteriales</taxon>
        <taxon>Mycobacteriaceae</taxon>
        <taxon>Mycobacterium</taxon>
    </lineage>
</organism>
<dbReference type="PANTHER" id="PTHR33371:SF16">
    <property type="entry name" value="MCE-FAMILY PROTEIN MCE3F"/>
    <property type="match status" value="1"/>
</dbReference>
<keyword evidence="3" id="KW-1185">Reference proteome</keyword>
<reference evidence="2 3" key="1">
    <citation type="submission" date="2017-01" db="EMBL/GenBank/DDBJ databases">
        <authorList>
            <consortium name="Urmite Genomes"/>
        </authorList>
    </citation>
    <scope>NUCLEOTIDE SEQUENCE [LARGE SCALE GENOMIC DNA]</scope>
    <source>
        <strain evidence="2 3">AB57</strain>
    </source>
</reference>
<evidence type="ECO:0000313" key="3">
    <source>
        <dbReference type="Proteomes" id="UP000240988"/>
    </source>
</evidence>
<feature type="domain" description="Mce/MlaD" evidence="1">
    <location>
        <begin position="18"/>
        <end position="90"/>
    </location>
</feature>
<name>A0A2U3NXC9_9MYCO</name>
<dbReference type="GO" id="GO:0005576">
    <property type="term" value="C:extracellular region"/>
    <property type="evidence" value="ECO:0007669"/>
    <property type="project" value="TreeGrafter"/>
</dbReference>
<evidence type="ECO:0000313" key="2">
    <source>
        <dbReference type="EMBL" id="SPM36144.1"/>
    </source>
</evidence>
<sequence>MVFEYMQVPMLLGIGRLTLTLKPPDTGDLYRYSNVTYRGVQIGKVTAIGPSADGAEATLSIDESPRIPADVHAAVRSISEVGEQYVYLVPRSESGPYLRNGSVISVRDTSVPSPIGTTLDKLSALTNSIPKDKLSQLLDESFKAFNGAGYDFQSLVNSSATLSRDANGVADHTRGLVDDAVPFLDAQARTSDATRCWAHNLAGFTDQLVTDDPQFRKLLRTGPGFSDEVSAVLTQVKPTLPVFWRT</sequence>
<dbReference type="InterPro" id="IPR003399">
    <property type="entry name" value="Mce/MlaD"/>
</dbReference>
<dbReference type="NCBIfam" id="TIGR00996">
    <property type="entry name" value="Mtu_fam_mce"/>
    <property type="match status" value="1"/>
</dbReference>